<dbReference type="PANTHER" id="PTHR43662">
    <property type="match status" value="1"/>
</dbReference>
<keyword evidence="4" id="KW-1185">Reference proteome</keyword>
<dbReference type="InterPro" id="IPR018535">
    <property type="entry name" value="DUF1996"/>
</dbReference>
<reference evidence="4" key="1">
    <citation type="submission" date="2018-07" db="EMBL/GenBank/DDBJ databases">
        <title>Streptacidiphilus bronchialis DSM 106435 chromosome.</title>
        <authorList>
            <person name="Batra D."/>
            <person name="Gulvik C.A."/>
        </authorList>
    </citation>
    <scope>NUCLEOTIDE SEQUENCE [LARGE SCALE GENOMIC DNA]</scope>
    <source>
        <strain evidence="4">DSM 106435</strain>
    </source>
</reference>
<evidence type="ECO:0000256" key="1">
    <source>
        <dbReference type="SAM" id="MobiDB-lite"/>
    </source>
</evidence>
<name>A0A345T5L6_9ACTN</name>
<dbReference type="EMBL" id="CP031264">
    <property type="protein sequence ID" value="AXI81271.1"/>
    <property type="molecule type" value="Genomic_DNA"/>
</dbReference>
<sequence length="326" mass="34273">MGRTLVILGVLGSLCLGVLALTGAEWPFGRAAAAVAVAGGEQPPPQDYVDLRTVAPAAPAPPNGPDASTGSFAEDCGRNAEGHRNSDNVVTSPGITDGAHHTHDYVGNLSTNAFSTDASLEAAATTCTDGDRSTFYWPVLRRLDRSGGPGSGAHGNTGRILEPVSVRVEFRGSPVSPVVPMPHGLRLLTGDPVAATSDGSLTRAAWGCSGLPGRSTELYPRCPEGSRLTRTLDFPSCWDGLHTDSPDHRDHAVFPAANGVCPHGTFAVPQLRVVVAYEMPSGAPFALDSFPEQRRSPVTEHAVFVDEMSDRQMARVADCLNQGRRC</sequence>
<dbReference type="KEGG" id="stri:C7M71_008055"/>
<feature type="region of interest" description="Disordered" evidence="1">
    <location>
        <begin position="55"/>
        <end position="103"/>
    </location>
</feature>
<evidence type="ECO:0000259" key="2">
    <source>
        <dbReference type="Pfam" id="PF09362"/>
    </source>
</evidence>
<dbReference type="AlphaFoldDB" id="A0A345T5L6"/>
<dbReference type="PANTHER" id="PTHR43662:SF3">
    <property type="entry name" value="DOMAIN PROTEIN, PUTATIVE (AFU_ORTHOLOGUE AFUA_6G11970)-RELATED"/>
    <property type="match status" value="1"/>
</dbReference>
<accession>A0A345T5L6</accession>
<dbReference type="Proteomes" id="UP000249340">
    <property type="component" value="Chromosome"/>
</dbReference>
<feature type="domain" description="DUF1996" evidence="2">
    <location>
        <begin position="92"/>
        <end position="280"/>
    </location>
</feature>
<feature type="compositionally biased region" description="Basic and acidic residues" evidence="1">
    <location>
        <begin position="75"/>
        <end position="86"/>
    </location>
</feature>
<dbReference type="OrthoDB" id="581239at2"/>
<evidence type="ECO:0000313" key="4">
    <source>
        <dbReference type="Proteomes" id="UP000249340"/>
    </source>
</evidence>
<dbReference type="Pfam" id="PF09362">
    <property type="entry name" value="DUF1996"/>
    <property type="match status" value="1"/>
</dbReference>
<proteinExistence type="predicted"/>
<protein>
    <submittedName>
        <fullName evidence="3">DUF1996 domain-containing protein</fullName>
    </submittedName>
</protein>
<gene>
    <name evidence="3" type="ORF">C7M71_008055</name>
</gene>
<organism evidence="3 4">
    <name type="scientific">Peterkaempfera bronchialis</name>
    <dbReference type="NCBI Taxonomy" id="2126346"/>
    <lineage>
        <taxon>Bacteria</taxon>
        <taxon>Bacillati</taxon>
        <taxon>Actinomycetota</taxon>
        <taxon>Actinomycetes</taxon>
        <taxon>Kitasatosporales</taxon>
        <taxon>Streptomycetaceae</taxon>
        <taxon>Peterkaempfera</taxon>
    </lineage>
</organism>
<evidence type="ECO:0000313" key="3">
    <source>
        <dbReference type="EMBL" id="AXI81271.1"/>
    </source>
</evidence>